<dbReference type="Proteomes" id="UP000324575">
    <property type="component" value="Unassembled WGS sequence"/>
</dbReference>
<dbReference type="InterPro" id="IPR032423">
    <property type="entry name" value="AAA_assoc_2"/>
</dbReference>
<dbReference type="FunFam" id="1.10.3710.10:FF:000004">
    <property type="entry name" value="Putative ATPase, AAA family"/>
    <property type="match status" value="1"/>
</dbReference>
<dbReference type="Gene3D" id="1.20.272.10">
    <property type="match status" value="1"/>
</dbReference>
<keyword evidence="5" id="KW-0547">Nucleotide-binding</keyword>
<dbReference type="Gene3D" id="3.40.50.300">
    <property type="entry name" value="P-loop containing nucleotide triphosphate hydrolases"/>
    <property type="match status" value="1"/>
</dbReference>
<dbReference type="PANTHER" id="PTHR13779:SF7">
    <property type="entry name" value="ATPASE WRNIP1"/>
    <property type="match status" value="1"/>
</dbReference>
<evidence type="ECO:0000313" key="9">
    <source>
        <dbReference type="Proteomes" id="UP000324575"/>
    </source>
</evidence>
<dbReference type="GO" id="GO:0016887">
    <property type="term" value="F:ATP hydrolysis activity"/>
    <property type="evidence" value="ECO:0007669"/>
    <property type="project" value="InterPro"/>
</dbReference>
<evidence type="ECO:0000256" key="3">
    <source>
        <dbReference type="ARBA" id="ARBA00020776"/>
    </source>
</evidence>
<dbReference type="SMART" id="SM00382">
    <property type="entry name" value="AAA"/>
    <property type="match status" value="1"/>
</dbReference>
<evidence type="ECO:0000256" key="1">
    <source>
        <dbReference type="ARBA" id="ARBA00002393"/>
    </source>
</evidence>
<keyword evidence="4" id="KW-0235">DNA replication</keyword>
<dbReference type="GO" id="GO:0005524">
    <property type="term" value="F:ATP binding"/>
    <property type="evidence" value="ECO:0007669"/>
    <property type="project" value="UniProtKB-KW"/>
</dbReference>
<dbReference type="Pfam" id="PF16193">
    <property type="entry name" value="AAA_assoc_2"/>
    <property type="match status" value="1"/>
</dbReference>
<dbReference type="CDD" id="cd00009">
    <property type="entry name" value="AAA"/>
    <property type="match status" value="1"/>
</dbReference>
<evidence type="ECO:0000256" key="2">
    <source>
        <dbReference type="ARBA" id="ARBA00008959"/>
    </source>
</evidence>
<evidence type="ECO:0000256" key="6">
    <source>
        <dbReference type="ARBA" id="ARBA00022840"/>
    </source>
</evidence>
<dbReference type="CDD" id="cd18139">
    <property type="entry name" value="HLD_clamp_RarA"/>
    <property type="match status" value="1"/>
</dbReference>
<evidence type="ECO:0000256" key="5">
    <source>
        <dbReference type="ARBA" id="ARBA00022741"/>
    </source>
</evidence>
<dbReference type="AlphaFoldDB" id="A0A5M8P0C1"/>
<dbReference type="InterPro" id="IPR003593">
    <property type="entry name" value="AAA+_ATPase"/>
</dbReference>
<dbReference type="EMBL" id="SNRX01000012">
    <property type="protein sequence ID" value="KAA6301885.1"/>
    <property type="molecule type" value="Genomic_DNA"/>
</dbReference>
<dbReference type="Pfam" id="PF12002">
    <property type="entry name" value="MgsA_C"/>
    <property type="match status" value="1"/>
</dbReference>
<keyword evidence="6" id="KW-0067">ATP-binding</keyword>
<dbReference type="GO" id="GO:0000731">
    <property type="term" value="P:DNA synthesis involved in DNA repair"/>
    <property type="evidence" value="ECO:0007669"/>
    <property type="project" value="TreeGrafter"/>
</dbReference>
<dbReference type="FunFam" id="1.20.272.10:FF:000001">
    <property type="entry name" value="Putative AAA family ATPase"/>
    <property type="match status" value="1"/>
</dbReference>
<dbReference type="InterPro" id="IPR003959">
    <property type="entry name" value="ATPase_AAA_core"/>
</dbReference>
<evidence type="ECO:0000259" key="7">
    <source>
        <dbReference type="SMART" id="SM00382"/>
    </source>
</evidence>
<dbReference type="InterPro" id="IPR027417">
    <property type="entry name" value="P-loop_NTPase"/>
</dbReference>
<accession>A0A5M8P0C1</accession>
<dbReference type="Gene3D" id="1.10.8.60">
    <property type="match status" value="1"/>
</dbReference>
<dbReference type="SUPFAM" id="SSF52540">
    <property type="entry name" value="P-loop containing nucleoside triphosphate hydrolases"/>
    <property type="match status" value="1"/>
</dbReference>
<dbReference type="InterPro" id="IPR051314">
    <property type="entry name" value="AAA_ATPase_RarA/MGS1/WRNIP1"/>
</dbReference>
<dbReference type="FunFam" id="3.40.50.300:FF:000137">
    <property type="entry name" value="Replication-associated recombination protein A"/>
    <property type="match status" value="1"/>
</dbReference>
<evidence type="ECO:0000313" key="8">
    <source>
        <dbReference type="EMBL" id="KAA6301885.1"/>
    </source>
</evidence>
<organism evidence="8 9">
    <name type="scientific">Candidatus Ordinivivax streblomastigis</name>
    <dbReference type="NCBI Taxonomy" id="2540710"/>
    <lineage>
        <taxon>Bacteria</taxon>
        <taxon>Pseudomonadati</taxon>
        <taxon>Bacteroidota</taxon>
        <taxon>Bacteroidia</taxon>
        <taxon>Bacteroidales</taxon>
        <taxon>Candidatus Ordinivivax</taxon>
    </lineage>
</organism>
<dbReference type="SUPFAM" id="SSF48019">
    <property type="entry name" value="post-AAA+ oligomerization domain-like"/>
    <property type="match status" value="1"/>
</dbReference>
<reference evidence="8 9" key="1">
    <citation type="submission" date="2019-03" db="EMBL/GenBank/DDBJ databases">
        <title>Single cell metagenomics reveals metabolic interactions within the superorganism composed of flagellate Streblomastix strix and complex community of Bacteroidetes bacteria on its surface.</title>
        <authorList>
            <person name="Treitli S.C."/>
            <person name="Kolisko M."/>
            <person name="Husnik F."/>
            <person name="Keeling P."/>
            <person name="Hampl V."/>
        </authorList>
    </citation>
    <scope>NUCLEOTIDE SEQUENCE [LARGE SCALE GENOMIC DNA]</scope>
    <source>
        <strain evidence="8">St1</strain>
    </source>
</reference>
<sequence>MIGRHKNMKKYCIFVCFIYFIFQYMMNKPLAERMRPQSLDDYVGQKQLVGQGSVLRKMIDSGRVPSFILWGPPGVGKTTLAKIISKQLDIPFFTLSAINSGVKEVREIIDKVKSTQYFNNVRPILFIDEIHRFSKSQQDSLLAAVENGTITLIGATTENPSFEVIRPLLSRCQVYVLKSLEDADLLNLLNKTLTKDIELQKRIVHIKETAAILRFAGGDARKLLNILELVIEADESKEVVITDEKVVDRLQENPAAYDKDGEMHYDIISAFIKSIRGSDPDGAIYWLARMVAGGEDPKFIARRLLISAAEDIGLANPNALLLANACFDAVNKIGWPEGRIPLAETTIYLATSPKSNSAYEAIGNALAEVAQSGNLPVPLHLRNAPTKLMKDLDYGKDYKYAHAYENNFVEQEFLPQALSGKRFWTAQNNPQEVKIQEHLNQLWKKE</sequence>
<dbReference type="GO" id="GO:0006261">
    <property type="term" value="P:DNA-templated DNA replication"/>
    <property type="evidence" value="ECO:0007669"/>
    <property type="project" value="TreeGrafter"/>
</dbReference>
<feature type="domain" description="AAA+ ATPase" evidence="7">
    <location>
        <begin position="63"/>
        <end position="180"/>
    </location>
</feature>
<dbReference type="GO" id="GO:0008047">
    <property type="term" value="F:enzyme activator activity"/>
    <property type="evidence" value="ECO:0007669"/>
    <property type="project" value="TreeGrafter"/>
</dbReference>
<comment type="similarity">
    <text evidence="2">Belongs to the AAA ATPase family. RarA/MGS1/WRNIP1 subfamily.</text>
</comment>
<dbReference type="Gene3D" id="1.10.3710.10">
    <property type="entry name" value="DNA polymerase III clamp loader subunits, C-terminal domain"/>
    <property type="match status" value="1"/>
</dbReference>
<proteinExistence type="inferred from homology"/>
<protein>
    <recommendedName>
        <fullName evidence="3">Replication-associated recombination protein A</fullName>
    </recommendedName>
</protein>
<dbReference type="InterPro" id="IPR008921">
    <property type="entry name" value="DNA_pol3_clamp-load_cplx_C"/>
</dbReference>
<gene>
    <name evidence="8" type="ORF">EZS26_001888</name>
</gene>
<name>A0A5M8P0C1_9BACT</name>
<dbReference type="Pfam" id="PF00004">
    <property type="entry name" value="AAA"/>
    <property type="match status" value="1"/>
</dbReference>
<dbReference type="GO" id="GO:0017116">
    <property type="term" value="F:single-stranded DNA helicase activity"/>
    <property type="evidence" value="ECO:0007669"/>
    <property type="project" value="TreeGrafter"/>
</dbReference>
<dbReference type="PANTHER" id="PTHR13779">
    <property type="entry name" value="WERNER HELICASE-INTERACTING PROTEIN 1 FAMILY MEMBER"/>
    <property type="match status" value="1"/>
</dbReference>
<dbReference type="InterPro" id="IPR021886">
    <property type="entry name" value="MgsA_C"/>
</dbReference>
<comment type="function">
    <text evidence="1">DNA-dependent ATPase that plays important roles in cellular responses to stalled DNA replication processes.</text>
</comment>
<comment type="caution">
    <text evidence="8">The sequence shown here is derived from an EMBL/GenBank/DDBJ whole genome shotgun (WGS) entry which is preliminary data.</text>
</comment>
<dbReference type="GO" id="GO:0003677">
    <property type="term" value="F:DNA binding"/>
    <property type="evidence" value="ECO:0007669"/>
    <property type="project" value="InterPro"/>
</dbReference>
<evidence type="ECO:0000256" key="4">
    <source>
        <dbReference type="ARBA" id="ARBA00022705"/>
    </source>
</evidence>